<evidence type="ECO:0000313" key="2">
    <source>
        <dbReference type="Proteomes" id="UP001497457"/>
    </source>
</evidence>
<keyword evidence="2" id="KW-1185">Reference proteome</keyword>
<reference evidence="1" key="1">
    <citation type="submission" date="2024-10" db="EMBL/GenBank/DDBJ databases">
        <authorList>
            <person name="Ryan C."/>
        </authorList>
    </citation>
    <scope>NUCLEOTIDE SEQUENCE [LARGE SCALE GENOMIC DNA]</scope>
</reference>
<dbReference type="AlphaFoldDB" id="A0ABC9D7A2"/>
<dbReference type="PANTHER" id="PTHR33919">
    <property type="entry name" value="OS09G0127700 PROTEIN"/>
    <property type="match status" value="1"/>
</dbReference>
<organism evidence="1 2">
    <name type="scientific">Urochloa decumbens</name>
    <dbReference type="NCBI Taxonomy" id="240449"/>
    <lineage>
        <taxon>Eukaryota</taxon>
        <taxon>Viridiplantae</taxon>
        <taxon>Streptophyta</taxon>
        <taxon>Embryophyta</taxon>
        <taxon>Tracheophyta</taxon>
        <taxon>Spermatophyta</taxon>
        <taxon>Magnoliopsida</taxon>
        <taxon>Liliopsida</taxon>
        <taxon>Poales</taxon>
        <taxon>Poaceae</taxon>
        <taxon>PACMAD clade</taxon>
        <taxon>Panicoideae</taxon>
        <taxon>Panicodae</taxon>
        <taxon>Paniceae</taxon>
        <taxon>Melinidinae</taxon>
        <taxon>Urochloa</taxon>
    </lineage>
</organism>
<proteinExistence type="predicted"/>
<evidence type="ECO:0000313" key="1">
    <source>
        <dbReference type="EMBL" id="CAL5032982.1"/>
    </source>
</evidence>
<accession>A0ABC9D7A2</accession>
<dbReference type="PANTHER" id="PTHR33919:SF11">
    <property type="entry name" value="EXPRESSED PROTEIN"/>
    <property type="match status" value="1"/>
</dbReference>
<dbReference type="EMBL" id="OZ075141">
    <property type="protein sequence ID" value="CAL5032982.1"/>
    <property type="molecule type" value="Genomic_DNA"/>
</dbReference>
<name>A0ABC9D7A2_9POAL</name>
<gene>
    <name evidence="1" type="ORF">URODEC1_LOCUS82514</name>
</gene>
<sequence length="166" mass="17474">MSLQASGASAALRSAALRSSSSSGRRSAAGGGLANKGKPWAEYVPVYGALGAIALSVTLGLGTARHELANAPNVRLDKRKRETVPEVAAPDLAVDEADRFLRGSLFRRVARIAQDDHRDPAAATAEKKAVTLKDAGVEPPGIQRSREEVLAAMNIFKRDSANKMNA</sequence>
<dbReference type="Proteomes" id="UP001497457">
    <property type="component" value="Chromosome 31b"/>
</dbReference>
<protein>
    <submittedName>
        <fullName evidence="1">Uncharacterized protein</fullName>
    </submittedName>
</protein>